<evidence type="ECO:0000259" key="2">
    <source>
        <dbReference type="Pfam" id="PF08241"/>
    </source>
</evidence>
<dbReference type="AlphaFoldDB" id="A0A1I1G2N8"/>
<dbReference type="CDD" id="cd02440">
    <property type="entry name" value="AdoMet_MTases"/>
    <property type="match status" value="1"/>
</dbReference>
<organism evidence="3 4">
    <name type="scientific">Marinospirillum celere</name>
    <dbReference type="NCBI Taxonomy" id="1122252"/>
    <lineage>
        <taxon>Bacteria</taxon>
        <taxon>Pseudomonadati</taxon>
        <taxon>Pseudomonadota</taxon>
        <taxon>Gammaproteobacteria</taxon>
        <taxon>Oceanospirillales</taxon>
        <taxon>Oceanospirillaceae</taxon>
        <taxon>Marinospirillum</taxon>
    </lineage>
</organism>
<accession>A0A1I1G2N8</accession>
<feature type="domain" description="Methyltransferase type 11" evidence="2">
    <location>
        <begin position="70"/>
        <end position="167"/>
    </location>
</feature>
<dbReference type="InterPro" id="IPR013216">
    <property type="entry name" value="Methyltransf_11"/>
</dbReference>
<keyword evidence="1" id="KW-0808">Transferase</keyword>
<dbReference type="EMBL" id="FOLH01000002">
    <property type="protein sequence ID" value="SFC06089.1"/>
    <property type="molecule type" value="Genomic_DNA"/>
</dbReference>
<dbReference type="Proteomes" id="UP000199058">
    <property type="component" value="Unassembled WGS sequence"/>
</dbReference>
<protein>
    <submittedName>
        <fullName evidence="3">Ubiquinone/menaquinone biosynthesis C-methylase UbiE</fullName>
    </submittedName>
</protein>
<gene>
    <name evidence="3" type="ORF">SAMN05660443_1379</name>
</gene>
<proteinExistence type="predicted"/>
<keyword evidence="3" id="KW-0830">Ubiquinone</keyword>
<dbReference type="PANTHER" id="PTHR44068:SF11">
    <property type="entry name" value="GERANYL DIPHOSPHATE 2-C-METHYLTRANSFERASE"/>
    <property type="match status" value="1"/>
</dbReference>
<keyword evidence="3" id="KW-0489">Methyltransferase</keyword>
<dbReference type="InterPro" id="IPR050447">
    <property type="entry name" value="Erg6_SMT_methyltransf"/>
</dbReference>
<evidence type="ECO:0000256" key="1">
    <source>
        <dbReference type="ARBA" id="ARBA00022679"/>
    </source>
</evidence>
<dbReference type="SUPFAM" id="SSF53335">
    <property type="entry name" value="S-adenosyl-L-methionine-dependent methyltransferases"/>
    <property type="match status" value="1"/>
</dbReference>
<evidence type="ECO:0000313" key="4">
    <source>
        <dbReference type="Proteomes" id="UP000199058"/>
    </source>
</evidence>
<sequence>MTSSTQELADHYADQHLALRLREALVAEGLNPDKLTLEELAPIDQLHVGGRLASRQLADEAGFQPGDRVLDLGCGTGGSSRLLEAEYGVQVVGVDITPPFIEVARWLSQATGLDARSEFICCNAQQLPLQDQQFNAVWCQHTLMNLPELELGLKEVHRVLKPGGRLLLHEVLQGTNLEPLDFPVPWAEQATQSYLKTPEQLAALLEKTGFQPLFQIEVTEEALAWRKKHTEREARGQTQILTPQLIFGPRFLQMGKNLMNNLATGKVRLFQAGWQKT</sequence>
<keyword evidence="4" id="KW-1185">Reference proteome</keyword>
<dbReference type="Pfam" id="PF08241">
    <property type="entry name" value="Methyltransf_11"/>
    <property type="match status" value="1"/>
</dbReference>
<dbReference type="InterPro" id="IPR029063">
    <property type="entry name" value="SAM-dependent_MTases_sf"/>
</dbReference>
<dbReference type="RefSeq" id="WP_091961087.1">
    <property type="nucleotide sequence ID" value="NZ_FOLH01000002.1"/>
</dbReference>
<dbReference type="GO" id="GO:0032259">
    <property type="term" value="P:methylation"/>
    <property type="evidence" value="ECO:0007669"/>
    <property type="project" value="UniProtKB-KW"/>
</dbReference>
<dbReference type="Gene3D" id="3.40.50.150">
    <property type="entry name" value="Vaccinia Virus protein VP39"/>
    <property type="match status" value="1"/>
</dbReference>
<evidence type="ECO:0000313" key="3">
    <source>
        <dbReference type="EMBL" id="SFC06089.1"/>
    </source>
</evidence>
<dbReference type="PANTHER" id="PTHR44068">
    <property type="entry name" value="ZGC:194242"/>
    <property type="match status" value="1"/>
</dbReference>
<dbReference type="STRING" id="1122252.SAMN05660443_1379"/>
<reference evidence="3 4" key="1">
    <citation type="submission" date="2016-10" db="EMBL/GenBank/DDBJ databases">
        <authorList>
            <person name="de Groot N.N."/>
        </authorList>
    </citation>
    <scope>NUCLEOTIDE SEQUENCE [LARGE SCALE GENOMIC DNA]</scope>
    <source>
        <strain evidence="3 4">DSM 18438</strain>
    </source>
</reference>
<dbReference type="GO" id="GO:0008757">
    <property type="term" value="F:S-adenosylmethionine-dependent methyltransferase activity"/>
    <property type="evidence" value="ECO:0007669"/>
    <property type="project" value="InterPro"/>
</dbReference>
<name>A0A1I1G2N8_9GAMM</name>
<dbReference type="OrthoDB" id="529208at2"/>